<dbReference type="InterPro" id="IPR003284">
    <property type="entry name" value="Sal_SpvB"/>
</dbReference>
<feature type="domain" description="Teneurin-like YD-shell" evidence="7">
    <location>
        <begin position="1496"/>
        <end position="1814"/>
    </location>
</feature>
<evidence type="ECO:0000256" key="1">
    <source>
        <dbReference type="ARBA" id="ARBA00004613"/>
    </source>
</evidence>
<dbReference type="Pfam" id="PF03534">
    <property type="entry name" value="SpvB"/>
    <property type="match status" value="1"/>
</dbReference>
<dbReference type="NCBIfam" id="TIGR01643">
    <property type="entry name" value="YD_repeat_2x"/>
    <property type="match status" value="2"/>
</dbReference>
<keyword evidence="6" id="KW-0472">Membrane</keyword>
<comment type="caution">
    <text evidence="8">The sequence shown here is derived from an EMBL/GenBank/DDBJ whole genome shotgun (WGS) entry which is preliminary data.</text>
</comment>
<evidence type="ECO:0000313" key="8">
    <source>
        <dbReference type="EMBL" id="RKH72411.1"/>
    </source>
</evidence>
<dbReference type="SUPFAM" id="SSF69318">
    <property type="entry name" value="Integrin alpha N-terminal domain"/>
    <property type="match status" value="1"/>
</dbReference>
<evidence type="ECO:0000259" key="7">
    <source>
        <dbReference type="Pfam" id="PF25023"/>
    </source>
</evidence>
<dbReference type="GO" id="GO:0005576">
    <property type="term" value="C:extracellular region"/>
    <property type="evidence" value="ECO:0007669"/>
    <property type="project" value="UniProtKB-SubCell"/>
</dbReference>
<keyword evidence="2" id="KW-0964">Secreted</keyword>
<accession>A0A3A8QXB8</accession>
<protein>
    <recommendedName>
        <fullName evidence="7">Teneurin-like YD-shell domain-containing protein</fullName>
    </recommendedName>
</protein>
<name>A0A3A8QXB8_9BACT</name>
<organism evidence="8 9">
    <name type="scientific">Corallococcus interemptor</name>
    <dbReference type="NCBI Taxonomy" id="2316720"/>
    <lineage>
        <taxon>Bacteria</taxon>
        <taxon>Pseudomonadati</taxon>
        <taxon>Myxococcota</taxon>
        <taxon>Myxococcia</taxon>
        <taxon>Myxococcales</taxon>
        <taxon>Cystobacterineae</taxon>
        <taxon>Myxococcaceae</taxon>
        <taxon>Corallococcus</taxon>
    </lineage>
</organism>
<dbReference type="InterPro" id="IPR022385">
    <property type="entry name" value="Rhs_assc_core"/>
</dbReference>
<gene>
    <name evidence="8" type="ORF">D7X96_04825</name>
</gene>
<dbReference type="EMBL" id="RAWM01000008">
    <property type="protein sequence ID" value="RKH72411.1"/>
    <property type="molecule type" value="Genomic_DNA"/>
</dbReference>
<dbReference type="InterPro" id="IPR006530">
    <property type="entry name" value="YD"/>
</dbReference>
<keyword evidence="6" id="KW-0812">Transmembrane</keyword>
<evidence type="ECO:0000256" key="3">
    <source>
        <dbReference type="ARBA" id="ARBA00022737"/>
    </source>
</evidence>
<keyword evidence="9" id="KW-1185">Reference proteome</keyword>
<dbReference type="InterPro" id="IPR031325">
    <property type="entry name" value="RHS_repeat"/>
</dbReference>
<dbReference type="Pfam" id="PF05593">
    <property type="entry name" value="RHS_repeat"/>
    <property type="match status" value="1"/>
</dbReference>
<feature type="region of interest" description="Disordered" evidence="5">
    <location>
        <begin position="1860"/>
        <end position="1921"/>
    </location>
</feature>
<dbReference type="GO" id="GO:0005737">
    <property type="term" value="C:cytoplasm"/>
    <property type="evidence" value="ECO:0007669"/>
    <property type="project" value="InterPro"/>
</dbReference>
<evidence type="ECO:0000256" key="2">
    <source>
        <dbReference type="ARBA" id="ARBA00022525"/>
    </source>
</evidence>
<feature type="compositionally biased region" description="Polar residues" evidence="5">
    <location>
        <begin position="1873"/>
        <end position="1905"/>
    </location>
</feature>
<keyword evidence="6" id="KW-1133">Transmembrane helix</keyword>
<comment type="subcellular location">
    <subcellularLocation>
        <location evidence="1">Secreted</location>
    </subcellularLocation>
</comment>
<feature type="region of interest" description="Disordered" evidence="5">
    <location>
        <begin position="47"/>
        <end position="67"/>
    </location>
</feature>
<dbReference type="InterPro" id="IPR028994">
    <property type="entry name" value="Integrin_alpha_N"/>
</dbReference>
<dbReference type="InterPro" id="IPR050708">
    <property type="entry name" value="T6SS_VgrG/RHS"/>
</dbReference>
<keyword evidence="3" id="KW-0677">Repeat</keyword>
<dbReference type="Proteomes" id="UP000282656">
    <property type="component" value="Unassembled WGS sequence"/>
</dbReference>
<evidence type="ECO:0000256" key="5">
    <source>
        <dbReference type="SAM" id="MobiDB-lite"/>
    </source>
</evidence>
<dbReference type="PANTHER" id="PTHR32305:SF15">
    <property type="entry name" value="PROTEIN RHSA-RELATED"/>
    <property type="match status" value="1"/>
</dbReference>
<reference evidence="9" key="1">
    <citation type="submission" date="2018-09" db="EMBL/GenBank/DDBJ databases">
        <authorList>
            <person name="Livingstone P.G."/>
            <person name="Whitworth D.E."/>
        </authorList>
    </citation>
    <scope>NUCLEOTIDE SEQUENCE [LARGE SCALE GENOMIC DNA]</scope>
    <source>
        <strain evidence="9">AB047A</strain>
    </source>
</reference>
<dbReference type="Pfam" id="PF25023">
    <property type="entry name" value="TEN_YD-shell"/>
    <property type="match status" value="1"/>
</dbReference>
<feature type="transmembrane region" description="Helical" evidence="6">
    <location>
        <begin position="23"/>
        <end position="45"/>
    </location>
</feature>
<evidence type="ECO:0000256" key="6">
    <source>
        <dbReference type="SAM" id="Phobius"/>
    </source>
</evidence>
<dbReference type="InterPro" id="IPR056823">
    <property type="entry name" value="TEN-like_YD-shell"/>
</dbReference>
<evidence type="ECO:0000256" key="4">
    <source>
        <dbReference type="ARBA" id="ARBA00023026"/>
    </source>
</evidence>
<sequence length="2194" mass="237928">MSRHIKRAVHHEDKAPVKTTRRWGAAVLALFYFNTLLSGCLNGLAQEDAPPSAQRSAKLDQGLNPPAPGAILPTEVDANGLTAGPVAGGAGVSMNGAALYSVPLWTPPARAGIGPNLSLGYSSQVGVGMAGMGWDVSGISRITRCGKSRALDGIESDPTLDDGPAGDRYCLDGQRLLLVAGTYGLAGSEYRAEFNGHEKIVALGVSEMGPTTFRVYQTDGTVRTYGPISPGFKTKVAYVPQTDTYTRTVEKYVRFEWGLSRVEDTMGNFMTIDYSIFGSTQAGAEILPKTIRYTGSAILAPTRRVEFLYEDDPFATERWISGYKMRRGKRLAALEMYGPAPVAEGKLKTYRFKYRTGYHVREYASLLTALSECDGQGVCKEDLSFDYDIPPLEMRNQEVKFTFSGRVGRKQCYFGDLDGDGRDDVIYGAGDDRYYYRLSLGTEFGPPVLAKGLPVIGRQPNDDRTLPDVDTIAGESHALFDLNGDRRSEFMLTRYNWFWEWMGQGVPKERRAYAGNALYRNYKNSQTGEIEFAMEFQESQDYPRSLQDWSITDLEGDGLPEYVAYSPSHAGIVYRTYYPNGMGPLTLLVNWQLKSPRQGFKTFQLGREGRSGYGDGRFATYSLENVGVVGGFDGRHAPEDILTPADLNGDGLQDYVITHPFPNPIFPSTRMERTCYAINTGNGYEEPVCASTTNNLFADATLMVTDMNADGRAEFSTSWGLYLFGQTGTDWSDWTLKYPAPPTGATNPFRIGSGSGNFKNLADVNGDGVPDPYSCDTSSISVGVSKGSQQPLLVSVRNGAAYDSFEYSHVGDRTVYTPSEPALGVPGATPMHRGIWVVKRAFGGVGTLPAYGLRYQYAGSLTAKGRGWLGFEERTVTDENTGTRTTSTVTRSTPGHVALPDSTTVETPLGAMIHLEKQTWSYLFHPGTVVSVRKTTSSSETCDLNPQSGSQSCFQAVLNEANFDVYGNTTTTSSRTVWGAGFSQSASSFAQYAYEPPDLNRWLVSRPRRADTQWTNALGTTNQAIEYQTHATTGLVERIIRSPGAAGVSEKLTTQFFYDDQGSPTAVEVSDLTGAVRRQSVGYAPLDAMFPTWVQTGNIRREFSYHPGFGSLMSKRDEVGGETTFSYDGFGRERKVDGSGLADLTLSYQRRSGAEGGWITISSVGGGSETRLEVDALGRPVLQQWVRAGPQPEPVYVQTEYRPDGKVKRVTQPHTANEPPAYTSLDTDALGRPVKLNRLDGSFRTWSYSQLQTEAVDELNRRTITQVNGLGQVVSTANVLTGGGQNLTTFEYNALGSLARITDPLGNLTTLEYDSLGRQTALVDPNLGRTTVVFNAFDEVVQRTDALGVTNFDRDGLGRPLNVTTSDGTTTYTWDSASGPQGVGRLASVMSPDGVKTEFAYDTLGRPSETAWTVSGRRLATTVTYDDFGRPSTFAYPEVGPASGPSRLVVQTTYDAAGNPASVRNALTGVDYWKALEINALGQVQRETAGNGVVTKRVFDKSGTLRFQEAKGAYLPVQQMAFGFAPTGNLLERHDLISKTSEDFEYDELDRLTNWQINERGAISRQAFEYDAIGNLKFHRINAGPGLTAAFAHDAPRAHAVTRRTQRGETQFLQYDAVGNQVDNGRGRTVEYTAFDLPKKISLNQETTTYQYDGARRRVLKTISNGDEVLSLPGIYERKRMSDVVEHLFDVTANGMLVAQVRWQEDGAGALTDEQVVYIHSDYQGTPSVVTDAAGNVLERIRFAPFGTRQAPGDLAQSMVAAPWMGKGFQGHPMDDESGLVDLGGRVYDPGLGVFLTPDPVVSASLNRYRFGLNNPLANTDPTGFDILGTGLNILRTIGGGGGMSGGGLNPNPIPGHYDSVDWNYGSSHDPGGNSTINTGESTKPSTTPNNSRLYGQQSQSSPVTNIYGGGGSDATPRVNTPTGTWVNGAAHAAGELLSGLAFGTSLSLMPTYGAIVNTYGMGSQLGSSVKEYGVLGGLVDTLNPAGKALEHGWLASEAYDKGKSYAVGEHSFHATVAAVQTVMMASGLRKTGVNVKDLMTSINRARAAAMGAATEIGASGRSTRQAPFNPAGLKDNCVNGVCAYLESVRDGTLNLDAAHEPVRTNGGVITRVLSQIRNRVGIKWGGGQYNEMKTARSEQFFIVFRGSSRTISDHVAVGIVRNGRAMIYDPQSAQRFLNLSEFGPFTAYPIIFE</sequence>
<dbReference type="Gene3D" id="2.180.10.10">
    <property type="entry name" value="RHS repeat-associated core"/>
    <property type="match status" value="2"/>
</dbReference>
<proteinExistence type="predicted"/>
<dbReference type="PANTHER" id="PTHR32305">
    <property type="match status" value="1"/>
</dbReference>
<evidence type="ECO:0000313" key="9">
    <source>
        <dbReference type="Proteomes" id="UP000282656"/>
    </source>
</evidence>
<keyword evidence="4" id="KW-0843">Virulence</keyword>
<dbReference type="NCBIfam" id="TIGR03696">
    <property type="entry name" value="Rhs_assc_core"/>
    <property type="match status" value="1"/>
</dbReference>